<dbReference type="OrthoDB" id="3857282at2759"/>
<sequence length="664" mass="74945">MEPKIYVNGQELRDEPQGQADYGEDEIQMTGMRVRVTGMTGMTGMTRTMMKATATKTTMLATGQTAATRANVALFSTFVEITHLGPPSTLFLPLDQDFVAAIVASVDSTLAQWPTELRIQGARQEMVSALEEMFKGRLRFWQTRISGSLPHNIIVYRDGVGEGQYQLVLDNELPAIRKACRDTYPATETKADRPRITIIIVGKRHSTRFYATQVQDADRSGNPPNGTVVDRGITEAQNWDFFLQAHAAIQGTARPARYFVLWDDIFRGSTIRAPFAHAADVLEDLTHTMCYLFGRATNAVNNMDHWGEKRIWDAALHQDERLIGSLLEELQKLRIERPSLFKASPLTIKAKAATTAAHDTPLLALPEELLLEIVSYVDPIDRLCLRRASRQLYFRLETPSVPRQRSPAIAHCLAERLRRDDYLDLLRYEHQLHLLRATYLCCSACLRMHHRISFTHPERRKSPQSRECKDAQALLRVCPHKTRTHAELMRELIATTLSTDISPDHPPDGGLVFACHYRTQNGDDQPYCNTRLLLHDTYLTVSGVHQLAHIPVLNNFPRLDARDLLSASAPRVHICPHLLPTSPLLVWNLSSFIDANPWFVPGRAQSTPCHCTVSECSASVLFKRYPSSRGGMVYEMGVVRTIELRVGGLLPDVRDRRWRGACEL</sequence>
<feature type="domain" description="Piwi" evidence="2">
    <location>
        <begin position="150"/>
        <end position="301"/>
    </location>
</feature>
<feature type="domain" description="F-box" evidence="1">
    <location>
        <begin position="359"/>
        <end position="393"/>
    </location>
</feature>
<dbReference type="InterPro" id="IPR003165">
    <property type="entry name" value="Piwi"/>
</dbReference>
<dbReference type="InterPro" id="IPR012337">
    <property type="entry name" value="RNaseH-like_sf"/>
</dbReference>
<dbReference type="PROSITE" id="PS50181">
    <property type="entry name" value="FBOX"/>
    <property type="match status" value="1"/>
</dbReference>
<dbReference type="SMART" id="SM00950">
    <property type="entry name" value="Piwi"/>
    <property type="match status" value="1"/>
</dbReference>
<dbReference type="PANTHER" id="PTHR22891">
    <property type="entry name" value="EUKARYOTIC TRANSLATION INITIATION FACTOR 2C"/>
    <property type="match status" value="1"/>
</dbReference>
<accession>A0A4U0XBZ1</accession>
<evidence type="ECO:0000259" key="1">
    <source>
        <dbReference type="PROSITE" id="PS50181"/>
    </source>
</evidence>
<keyword evidence="4" id="KW-1185">Reference proteome</keyword>
<gene>
    <name evidence="3" type="ORF">B0A55_09952</name>
</gene>
<evidence type="ECO:0008006" key="5">
    <source>
        <dbReference type="Google" id="ProtNLM"/>
    </source>
</evidence>
<dbReference type="PROSITE" id="PS50822">
    <property type="entry name" value="PIWI"/>
    <property type="match status" value="1"/>
</dbReference>
<dbReference type="InterPro" id="IPR036047">
    <property type="entry name" value="F-box-like_dom_sf"/>
</dbReference>
<dbReference type="Pfam" id="PF00646">
    <property type="entry name" value="F-box"/>
    <property type="match status" value="1"/>
</dbReference>
<dbReference type="Gene3D" id="3.30.420.10">
    <property type="entry name" value="Ribonuclease H-like superfamily/Ribonuclease H"/>
    <property type="match status" value="1"/>
</dbReference>
<dbReference type="STRING" id="329884.A0A4U0XBZ1"/>
<proteinExistence type="predicted"/>
<name>A0A4U0XBZ1_9PEZI</name>
<evidence type="ECO:0000259" key="2">
    <source>
        <dbReference type="PROSITE" id="PS50822"/>
    </source>
</evidence>
<organism evidence="3 4">
    <name type="scientific">Friedmanniomyces simplex</name>
    <dbReference type="NCBI Taxonomy" id="329884"/>
    <lineage>
        <taxon>Eukaryota</taxon>
        <taxon>Fungi</taxon>
        <taxon>Dikarya</taxon>
        <taxon>Ascomycota</taxon>
        <taxon>Pezizomycotina</taxon>
        <taxon>Dothideomycetes</taxon>
        <taxon>Dothideomycetidae</taxon>
        <taxon>Mycosphaerellales</taxon>
        <taxon>Teratosphaeriaceae</taxon>
        <taxon>Friedmanniomyces</taxon>
    </lineage>
</organism>
<evidence type="ECO:0000313" key="4">
    <source>
        <dbReference type="Proteomes" id="UP000309340"/>
    </source>
</evidence>
<dbReference type="SUPFAM" id="SSF81383">
    <property type="entry name" value="F-box domain"/>
    <property type="match status" value="1"/>
</dbReference>
<dbReference type="AlphaFoldDB" id="A0A4U0XBZ1"/>
<dbReference type="Pfam" id="PF02171">
    <property type="entry name" value="Piwi"/>
    <property type="match status" value="1"/>
</dbReference>
<protein>
    <recommendedName>
        <fullName evidence="5">F-box domain-containing protein</fullName>
    </recommendedName>
</protein>
<dbReference type="SUPFAM" id="SSF53098">
    <property type="entry name" value="Ribonuclease H-like"/>
    <property type="match status" value="1"/>
</dbReference>
<dbReference type="GO" id="GO:0003676">
    <property type="term" value="F:nucleic acid binding"/>
    <property type="evidence" value="ECO:0007669"/>
    <property type="project" value="InterPro"/>
</dbReference>
<comment type="caution">
    <text evidence="3">The sequence shown here is derived from an EMBL/GenBank/DDBJ whole genome shotgun (WGS) entry which is preliminary data.</text>
</comment>
<dbReference type="EMBL" id="NAJQ01000295">
    <property type="protein sequence ID" value="TKA72743.1"/>
    <property type="molecule type" value="Genomic_DNA"/>
</dbReference>
<dbReference type="InterPro" id="IPR036397">
    <property type="entry name" value="RNaseH_sf"/>
</dbReference>
<reference evidence="3 4" key="1">
    <citation type="submission" date="2017-03" db="EMBL/GenBank/DDBJ databases">
        <title>Genomes of endolithic fungi from Antarctica.</title>
        <authorList>
            <person name="Coleine C."/>
            <person name="Masonjones S."/>
            <person name="Stajich J.E."/>
        </authorList>
    </citation>
    <scope>NUCLEOTIDE SEQUENCE [LARGE SCALE GENOMIC DNA]</scope>
    <source>
        <strain evidence="3 4">CCFEE 5184</strain>
    </source>
</reference>
<dbReference type="Proteomes" id="UP000309340">
    <property type="component" value="Unassembled WGS sequence"/>
</dbReference>
<dbReference type="InterPro" id="IPR001810">
    <property type="entry name" value="F-box_dom"/>
</dbReference>
<evidence type="ECO:0000313" key="3">
    <source>
        <dbReference type="EMBL" id="TKA72743.1"/>
    </source>
</evidence>